<evidence type="ECO:0000313" key="4">
    <source>
        <dbReference type="EMBL" id="GAA3799778.1"/>
    </source>
</evidence>
<evidence type="ECO:0000313" key="5">
    <source>
        <dbReference type="Proteomes" id="UP001501624"/>
    </source>
</evidence>
<keyword evidence="5" id="KW-1185">Reference proteome</keyword>
<keyword evidence="2" id="KW-0479">Metal-binding</keyword>
<proteinExistence type="inferred from homology"/>
<gene>
    <name evidence="4" type="ORF">GCM10022380_16390</name>
</gene>
<comment type="similarity">
    <text evidence="1">Belongs to the FAH family.</text>
</comment>
<dbReference type="SUPFAM" id="SSF56529">
    <property type="entry name" value="FAH"/>
    <property type="match status" value="1"/>
</dbReference>
<name>A0ABP7HQ62_9PSEU</name>
<evidence type="ECO:0000259" key="3">
    <source>
        <dbReference type="Pfam" id="PF01557"/>
    </source>
</evidence>
<dbReference type="Proteomes" id="UP001501624">
    <property type="component" value="Unassembled WGS sequence"/>
</dbReference>
<dbReference type="GO" id="GO:0016787">
    <property type="term" value="F:hydrolase activity"/>
    <property type="evidence" value="ECO:0007669"/>
    <property type="project" value="UniProtKB-KW"/>
</dbReference>
<evidence type="ECO:0000256" key="1">
    <source>
        <dbReference type="ARBA" id="ARBA00010211"/>
    </source>
</evidence>
<keyword evidence="4" id="KW-0378">Hydrolase</keyword>
<dbReference type="Gene3D" id="3.90.850.10">
    <property type="entry name" value="Fumarylacetoacetase-like, C-terminal domain"/>
    <property type="match status" value="1"/>
</dbReference>
<dbReference type="PANTHER" id="PTHR42796:SF4">
    <property type="entry name" value="FUMARYLACETOACETATE HYDROLASE DOMAIN-CONTAINING PROTEIN 2A"/>
    <property type="match status" value="1"/>
</dbReference>
<feature type="domain" description="Fumarylacetoacetase-like C-terminal" evidence="3">
    <location>
        <begin position="67"/>
        <end position="271"/>
    </location>
</feature>
<protein>
    <submittedName>
        <fullName evidence="4">Fumarylacetoacetate hydrolase family protein</fullName>
    </submittedName>
</protein>
<dbReference type="InterPro" id="IPR036663">
    <property type="entry name" value="Fumarylacetoacetase_C_sf"/>
</dbReference>
<evidence type="ECO:0000256" key="2">
    <source>
        <dbReference type="ARBA" id="ARBA00022723"/>
    </source>
</evidence>
<accession>A0ABP7HQ62</accession>
<dbReference type="EMBL" id="BAABCM010000001">
    <property type="protein sequence ID" value="GAA3799778.1"/>
    <property type="molecule type" value="Genomic_DNA"/>
</dbReference>
<reference evidence="5" key="1">
    <citation type="journal article" date="2019" name="Int. J. Syst. Evol. Microbiol.">
        <title>The Global Catalogue of Microorganisms (GCM) 10K type strain sequencing project: providing services to taxonomists for standard genome sequencing and annotation.</title>
        <authorList>
            <consortium name="The Broad Institute Genomics Platform"/>
            <consortium name="The Broad Institute Genome Sequencing Center for Infectious Disease"/>
            <person name="Wu L."/>
            <person name="Ma J."/>
        </authorList>
    </citation>
    <scope>NUCLEOTIDE SEQUENCE [LARGE SCALE GENOMIC DNA]</scope>
    <source>
        <strain evidence="5">JCM 17017</strain>
    </source>
</reference>
<sequence>MPYATYEFGGARRVGRVEGDRLVPLDGLSELGRDTPSDVLSAARERPAEAVPMAAVRVCPPVPNPDKIVCVGLNYHAHVGETGRDLPTYPVLFTKFASSLIGPYDDIVLPPESLQVDYEAELAVVIGKAGRRIPPEKAVDHVLGYCVANDVTMRDYQYKTHQWLPGKAWDRSTPLGPYLVTPAEADLTAARVTTVLGGRELQSSDTSRLIFGIPTLIAAISEFTTLLPGDVILTGTPGGVGFRRDPQVFLRDGDEITVSVEGIGTLVNRVRAEG</sequence>
<dbReference type="RefSeq" id="WP_237335009.1">
    <property type="nucleotide sequence ID" value="NZ_BAABCM010000001.1"/>
</dbReference>
<comment type="caution">
    <text evidence="4">The sequence shown here is derived from an EMBL/GenBank/DDBJ whole genome shotgun (WGS) entry which is preliminary data.</text>
</comment>
<dbReference type="InterPro" id="IPR011234">
    <property type="entry name" value="Fumarylacetoacetase-like_C"/>
</dbReference>
<organism evidence="4 5">
    <name type="scientific">Amycolatopsis tucumanensis</name>
    <dbReference type="NCBI Taxonomy" id="401106"/>
    <lineage>
        <taxon>Bacteria</taxon>
        <taxon>Bacillati</taxon>
        <taxon>Actinomycetota</taxon>
        <taxon>Actinomycetes</taxon>
        <taxon>Pseudonocardiales</taxon>
        <taxon>Pseudonocardiaceae</taxon>
        <taxon>Amycolatopsis</taxon>
    </lineage>
</organism>
<dbReference type="PANTHER" id="PTHR42796">
    <property type="entry name" value="FUMARYLACETOACETATE HYDROLASE DOMAIN-CONTAINING PROTEIN 2A-RELATED"/>
    <property type="match status" value="1"/>
</dbReference>
<dbReference type="Pfam" id="PF01557">
    <property type="entry name" value="FAA_hydrolase"/>
    <property type="match status" value="1"/>
</dbReference>
<dbReference type="InterPro" id="IPR051121">
    <property type="entry name" value="FAH"/>
</dbReference>